<reference evidence="1 2" key="1">
    <citation type="submission" date="2016-01" db="EMBL/GenBank/DDBJ databases">
        <title>Molecular Mechanisms for transfer of large genomic segments between Enterococcus faecium strains.</title>
        <authorList>
            <person name="Garcia-Solache M.A."/>
            <person name="Lebreton F."/>
            <person name="Mclaughlin R.E."/>
            <person name="Whiteaker J.D."/>
            <person name="Gilmore M.S."/>
            <person name="Rice L.B."/>
        </authorList>
    </citation>
    <scope>NUCLEOTIDE SEQUENCE [LARGE SCALE GENOMIC DNA]</scope>
    <source>
        <strain evidence="1 2">D344RRF x C68</strain>
    </source>
</reference>
<dbReference type="Proteomes" id="UP000070452">
    <property type="component" value="Unassembled WGS sequence"/>
</dbReference>
<evidence type="ECO:0000313" key="1">
    <source>
        <dbReference type="EMBL" id="KWX17131.1"/>
    </source>
</evidence>
<comment type="caution">
    <text evidence="1">The sequence shown here is derived from an EMBL/GenBank/DDBJ whole genome shotgun (WGS) entry which is preliminary data.</text>
</comment>
<proteinExistence type="predicted"/>
<dbReference type="EMBL" id="LRHK01000001">
    <property type="protein sequence ID" value="KWX17131.1"/>
    <property type="molecule type" value="Genomic_DNA"/>
</dbReference>
<sequence>MSLLTFERNLLLKNKVNFLFPLLLVVLFAFPLFFDHKLAYTEFDELNHNYEEMQRLIETLKEDENEKEFVESLEKSNKLIEAILHAKNTGNVQQMVEATYHYEKDILDRLISGQRQGIPIIEQQKRVELLRYMKEHQIQRYSIFDLPAHLPLANYYENIFSGMISSFLILCITALFLSSIISYEKRKQVISLVNLLPDSMVKKHSIRFTVYYGAAMLSLVMPFLIVSILVIIKNGLGDFRYPVGTIIGQEIRILPMYAYLFQSFLFLLLWVLFLSTISFLLSALFEHSLVNLLGTLLCLFLAEYRLFSSIGWIESISHYLPTSYVDFQNVIIGGDIFSPLASEQVTFMNGILTLGIWSIVLLFIGMGAIYIKKSY</sequence>
<accession>A0A132P475</accession>
<evidence type="ECO:0000313" key="2">
    <source>
        <dbReference type="Proteomes" id="UP000070452"/>
    </source>
</evidence>
<dbReference type="AlphaFoldDB" id="A0A132P475"/>
<protein>
    <submittedName>
        <fullName evidence="1">ABC transporter permease</fullName>
    </submittedName>
</protein>
<dbReference type="RefSeq" id="WP_002317824.1">
    <property type="nucleotide sequence ID" value="NZ_CAMRQU010000014.1"/>
</dbReference>
<gene>
    <name evidence="1" type="ORF">AWT83_00890</name>
</gene>
<organism evidence="1 2">
    <name type="scientific">Enterococcus faecium</name>
    <name type="common">Streptococcus faecium</name>
    <dbReference type="NCBI Taxonomy" id="1352"/>
    <lineage>
        <taxon>Bacteria</taxon>
        <taxon>Bacillati</taxon>
        <taxon>Bacillota</taxon>
        <taxon>Bacilli</taxon>
        <taxon>Lactobacillales</taxon>
        <taxon>Enterococcaceae</taxon>
        <taxon>Enterococcus</taxon>
    </lineage>
</organism>
<name>A0A132P475_ENTFC</name>